<keyword evidence="2 11" id="KW-0813">Transport</keyword>
<dbReference type="InterPro" id="IPR018422">
    <property type="entry name" value="Cation/H_exchanger_CPA1"/>
</dbReference>
<dbReference type="InterPro" id="IPR004709">
    <property type="entry name" value="NaH_exchanger"/>
</dbReference>
<keyword evidence="6 11" id="KW-0406">Ion transport</keyword>
<feature type="transmembrane region" description="Helical" evidence="12">
    <location>
        <begin position="240"/>
        <end position="270"/>
    </location>
</feature>
<accession>C1MTG6</accession>
<comment type="subcellular location">
    <subcellularLocation>
        <location evidence="1">Membrane</location>
        <topology evidence="1">Multi-pass membrane protein</topology>
    </subcellularLocation>
</comment>
<keyword evidence="3 11" id="KW-0812">Transmembrane</keyword>
<evidence type="ECO:0000256" key="12">
    <source>
        <dbReference type="SAM" id="Phobius"/>
    </source>
</evidence>
<dbReference type="GO" id="GO:0015386">
    <property type="term" value="F:potassium:proton antiporter activity"/>
    <property type="evidence" value="ECO:0007669"/>
    <property type="project" value="TreeGrafter"/>
</dbReference>
<comment type="similarity">
    <text evidence="11">Belongs to the monovalent cation:proton antiporter 1 (CPA1) transporter (TC 2.A.36) family.</text>
</comment>
<keyword evidence="11" id="KW-0050">Antiport</keyword>
<feature type="transmembrane region" description="Helical" evidence="12">
    <location>
        <begin position="315"/>
        <end position="337"/>
    </location>
</feature>
<keyword evidence="15" id="KW-1185">Reference proteome</keyword>
<protein>
    <recommendedName>
        <fullName evidence="11">Sodium/hydrogen exchanger</fullName>
    </recommendedName>
</protein>
<evidence type="ECO:0000256" key="6">
    <source>
        <dbReference type="ARBA" id="ARBA00023065"/>
    </source>
</evidence>
<dbReference type="KEGG" id="mpp:MICPUCDRAFT_2626"/>
<dbReference type="AlphaFoldDB" id="C1MTG6"/>
<dbReference type="eggNOG" id="KOG1965">
    <property type="taxonomic scope" value="Eukaryota"/>
</dbReference>
<keyword evidence="8 11" id="KW-0739">Sodium transport</keyword>
<name>C1MTG6_MICPC</name>
<feature type="transmembrane region" description="Helical" evidence="12">
    <location>
        <begin position="62"/>
        <end position="82"/>
    </location>
</feature>
<dbReference type="RefSeq" id="XP_003058860.1">
    <property type="nucleotide sequence ID" value="XM_003058814.1"/>
</dbReference>
<evidence type="ECO:0000313" key="14">
    <source>
        <dbReference type="EMBL" id="EEH57315.1"/>
    </source>
</evidence>
<keyword evidence="4 12" id="KW-1133">Transmembrane helix</keyword>
<dbReference type="GO" id="GO:0005886">
    <property type="term" value="C:plasma membrane"/>
    <property type="evidence" value="ECO:0007669"/>
    <property type="project" value="TreeGrafter"/>
</dbReference>
<dbReference type="OMA" id="HRVESND"/>
<feature type="transmembrane region" description="Helical" evidence="12">
    <location>
        <begin position="357"/>
        <end position="375"/>
    </location>
</feature>
<dbReference type="Proteomes" id="UP000001876">
    <property type="component" value="Unassembled WGS sequence"/>
</dbReference>
<evidence type="ECO:0000256" key="7">
    <source>
        <dbReference type="ARBA" id="ARBA00023136"/>
    </source>
</evidence>
<dbReference type="GO" id="GO:0098719">
    <property type="term" value="P:sodium ion import across plasma membrane"/>
    <property type="evidence" value="ECO:0007669"/>
    <property type="project" value="TreeGrafter"/>
</dbReference>
<organism evidence="15">
    <name type="scientific">Micromonas pusilla (strain CCMP1545)</name>
    <name type="common">Picoplanktonic green alga</name>
    <dbReference type="NCBI Taxonomy" id="564608"/>
    <lineage>
        <taxon>Eukaryota</taxon>
        <taxon>Viridiplantae</taxon>
        <taxon>Chlorophyta</taxon>
        <taxon>Mamiellophyceae</taxon>
        <taxon>Mamiellales</taxon>
        <taxon>Mamiellaceae</taxon>
        <taxon>Micromonas</taxon>
    </lineage>
</organism>
<proteinExistence type="inferred from homology"/>
<dbReference type="PANTHER" id="PTHR10110">
    <property type="entry name" value="SODIUM/HYDROGEN EXCHANGER"/>
    <property type="match status" value="1"/>
</dbReference>
<evidence type="ECO:0000256" key="3">
    <source>
        <dbReference type="ARBA" id="ARBA00022692"/>
    </source>
</evidence>
<dbReference type="Pfam" id="PF00999">
    <property type="entry name" value="Na_H_Exchanger"/>
    <property type="match status" value="1"/>
</dbReference>
<feature type="transmembrane region" description="Helical" evidence="12">
    <location>
        <begin position="387"/>
        <end position="411"/>
    </location>
</feature>
<feature type="transmembrane region" description="Helical" evidence="12">
    <location>
        <begin position="29"/>
        <end position="50"/>
    </location>
</feature>
<evidence type="ECO:0000256" key="4">
    <source>
        <dbReference type="ARBA" id="ARBA00022989"/>
    </source>
</evidence>
<comment type="catalytic activity">
    <reaction evidence="10">
        <text>K(+)(in) + H(+)(out) = K(+)(out) + H(+)(in)</text>
        <dbReference type="Rhea" id="RHEA:29467"/>
        <dbReference type="ChEBI" id="CHEBI:15378"/>
        <dbReference type="ChEBI" id="CHEBI:29103"/>
    </reaction>
</comment>
<dbReference type="STRING" id="564608.C1MTG6"/>
<feature type="domain" description="Cation/H+ exchanger transmembrane" evidence="13">
    <location>
        <begin position="11"/>
        <end position="405"/>
    </location>
</feature>
<evidence type="ECO:0000256" key="10">
    <source>
        <dbReference type="ARBA" id="ARBA00047912"/>
    </source>
</evidence>
<dbReference type="NCBIfam" id="TIGR00840">
    <property type="entry name" value="b_cpa1"/>
    <property type="match status" value="1"/>
</dbReference>
<feature type="transmembrane region" description="Helical" evidence="12">
    <location>
        <begin position="184"/>
        <end position="202"/>
    </location>
</feature>
<evidence type="ECO:0000256" key="11">
    <source>
        <dbReference type="RuleBase" id="RU003722"/>
    </source>
</evidence>
<evidence type="ECO:0000313" key="15">
    <source>
        <dbReference type="Proteomes" id="UP000001876"/>
    </source>
</evidence>
<evidence type="ECO:0000256" key="1">
    <source>
        <dbReference type="ARBA" id="ARBA00004141"/>
    </source>
</evidence>
<dbReference type="OrthoDB" id="196264at2759"/>
<gene>
    <name evidence="14" type="ORF">MICPUCDRAFT_2626</name>
</gene>
<evidence type="ECO:0000259" key="13">
    <source>
        <dbReference type="Pfam" id="PF00999"/>
    </source>
</evidence>
<dbReference type="GO" id="GO:0005768">
    <property type="term" value="C:endosome"/>
    <property type="evidence" value="ECO:0007669"/>
    <property type="project" value="TreeGrafter"/>
</dbReference>
<keyword evidence="5" id="KW-0915">Sodium</keyword>
<keyword evidence="7 12" id="KW-0472">Membrane</keyword>
<dbReference type="Gene3D" id="6.10.140.1330">
    <property type="match status" value="1"/>
</dbReference>
<dbReference type="PRINTS" id="PR01084">
    <property type="entry name" value="NAHEXCHNGR"/>
</dbReference>
<evidence type="ECO:0000256" key="9">
    <source>
        <dbReference type="ARBA" id="ARBA00047524"/>
    </source>
</evidence>
<feature type="transmembrane region" description="Helical" evidence="12">
    <location>
        <begin position="290"/>
        <end position="308"/>
    </location>
</feature>
<dbReference type="GO" id="GO:0015385">
    <property type="term" value="F:sodium:proton antiporter activity"/>
    <property type="evidence" value="ECO:0007669"/>
    <property type="project" value="InterPro"/>
</dbReference>
<dbReference type="GO" id="GO:0051453">
    <property type="term" value="P:regulation of intracellular pH"/>
    <property type="evidence" value="ECO:0007669"/>
    <property type="project" value="TreeGrafter"/>
</dbReference>
<evidence type="ECO:0000256" key="2">
    <source>
        <dbReference type="ARBA" id="ARBA00022448"/>
    </source>
</evidence>
<evidence type="ECO:0000256" key="8">
    <source>
        <dbReference type="ARBA" id="ARBA00023201"/>
    </source>
</evidence>
<dbReference type="InterPro" id="IPR006153">
    <property type="entry name" value="Cation/H_exchanger_TM"/>
</dbReference>
<feature type="transmembrane region" description="Helical" evidence="12">
    <location>
        <begin position="88"/>
        <end position="113"/>
    </location>
</feature>
<feature type="non-terminal residue" evidence="14">
    <location>
        <position position="1"/>
    </location>
</feature>
<dbReference type="GeneID" id="9684299"/>
<feature type="non-terminal residue" evidence="14">
    <location>
        <position position="416"/>
    </location>
</feature>
<comment type="catalytic activity">
    <reaction evidence="9">
        <text>Na(+)(in) + H(+)(out) = Na(+)(out) + H(+)(in)</text>
        <dbReference type="Rhea" id="RHEA:29419"/>
        <dbReference type="ChEBI" id="CHEBI:15378"/>
        <dbReference type="ChEBI" id="CHEBI:29101"/>
    </reaction>
</comment>
<evidence type="ECO:0000256" key="5">
    <source>
        <dbReference type="ARBA" id="ARBA00023053"/>
    </source>
</evidence>
<dbReference type="PANTHER" id="PTHR10110:SF187">
    <property type="entry name" value="SODIUM_HYDROGEN EXCHANGER"/>
    <property type="match status" value="1"/>
</dbReference>
<dbReference type="EMBL" id="GG663739">
    <property type="protein sequence ID" value="EEH57315.1"/>
    <property type="molecule type" value="Genomic_DNA"/>
</dbReference>
<sequence>FLLLLVCLACAFVLGLVIKHFKITFLHEAGAALLMGMGVGLALWAANTSGSVTEWVDFNEEIFFFLLLPPIIFESGFSLSTRDFFNNFGGICALAFGGTLISTAVIGLCVWIFGAIGLITYLPFLHSLVFGALVSATDPVTVLALFQELGVNIDLYSLVFGESVLNDAVAIVTYRALINFHQDGVSFVSLITAIAFFGYIFVGSVLVGTFFAVATTIFFKLIGGPLLASHTHIEASLVMIAPYCAYTAAESVSLSGIVAILFCGIVMAHYTRPNLSPESQKNTKEIFKTLATLAETFVFIYMGVAMFLENQAWKSIPFAIVALLACMGGRACNIFPLTKKINAWRSPGRQIPENHVHMLWICGLRGAIAFALASSTIRDLGVESGRVIRTATLMIIIFTVLTIGGACSYLVDRLDL</sequence>
<reference evidence="14 15" key="1">
    <citation type="journal article" date="2009" name="Science">
        <title>Green evolution and dynamic adaptations revealed by genomes of the marine picoeukaryotes Micromonas.</title>
        <authorList>
            <person name="Worden A.Z."/>
            <person name="Lee J.H."/>
            <person name="Mock T."/>
            <person name="Rouze P."/>
            <person name="Simmons M.P."/>
            <person name="Aerts A.L."/>
            <person name="Allen A.E."/>
            <person name="Cuvelier M.L."/>
            <person name="Derelle E."/>
            <person name="Everett M.V."/>
            <person name="Foulon E."/>
            <person name="Grimwood J."/>
            <person name="Gundlach H."/>
            <person name="Henrissat B."/>
            <person name="Napoli C."/>
            <person name="McDonald S.M."/>
            <person name="Parker M.S."/>
            <person name="Rombauts S."/>
            <person name="Salamov A."/>
            <person name="Von Dassow P."/>
            <person name="Badger J.H."/>
            <person name="Coutinho P.M."/>
            <person name="Demir E."/>
            <person name="Dubchak I."/>
            <person name="Gentemann C."/>
            <person name="Eikrem W."/>
            <person name="Gready J.E."/>
            <person name="John U."/>
            <person name="Lanier W."/>
            <person name="Lindquist E.A."/>
            <person name="Lucas S."/>
            <person name="Mayer K.F."/>
            <person name="Moreau H."/>
            <person name="Not F."/>
            <person name="Otillar R."/>
            <person name="Panaud O."/>
            <person name="Pangilinan J."/>
            <person name="Paulsen I."/>
            <person name="Piegu B."/>
            <person name="Poliakov A."/>
            <person name="Robbens S."/>
            <person name="Schmutz J."/>
            <person name="Toulza E."/>
            <person name="Wyss T."/>
            <person name="Zelensky A."/>
            <person name="Zhou K."/>
            <person name="Armbrust E.V."/>
            <person name="Bhattacharya D."/>
            <person name="Goodenough U.W."/>
            <person name="Van de Peer Y."/>
            <person name="Grigoriev I.V."/>
        </authorList>
    </citation>
    <scope>NUCLEOTIDE SEQUENCE [LARGE SCALE GENOMIC DNA]</scope>
    <source>
        <strain evidence="14 15">CCMP1545</strain>
    </source>
</reference>